<keyword evidence="4" id="KW-1185">Reference proteome</keyword>
<reference evidence="3" key="2">
    <citation type="submission" date="2020-11" db="EMBL/GenBank/DDBJ databases">
        <authorList>
            <person name="Cecchin M."/>
            <person name="Marcolungo L."/>
            <person name="Rossato M."/>
            <person name="Girolomoni L."/>
            <person name="Cosentino E."/>
            <person name="Cuine S."/>
            <person name="Li-Beisson Y."/>
            <person name="Delledonne M."/>
            <person name="Ballottari M."/>
        </authorList>
    </citation>
    <scope>NUCLEOTIDE SEQUENCE</scope>
    <source>
        <strain evidence="3">211/11P</strain>
        <tissue evidence="3">Whole cell</tissue>
    </source>
</reference>
<keyword evidence="2" id="KW-0472">Membrane</keyword>
<dbReference type="AlphaFoldDB" id="A0A9D4TM27"/>
<organism evidence="3 4">
    <name type="scientific">Chlorella vulgaris</name>
    <name type="common">Green alga</name>
    <dbReference type="NCBI Taxonomy" id="3077"/>
    <lineage>
        <taxon>Eukaryota</taxon>
        <taxon>Viridiplantae</taxon>
        <taxon>Chlorophyta</taxon>
        <taxon>core chlorophytes</taxon>
        <taxon>Trebouxiophyceae</taxon>
        <taxon>Chlorellales</taxon>
        <taxon>Chlorellaceae</taxon>
        <taxon>Chlorella clade</taxon>
        <taxon>Chlorella</taxon>
    </lineage>
</organism>
<gene>
    <name evidence="3" type="ORF">D9Q98_005424</name>
</gene>
<proteinExistence type="predicted"/>
<sequence length="205" mass="21399">MPPVNTISYGPRFRFGITHRHCTSDARRGTVLWTTGRPGGRGHTPRASQGGGLQPAGSSPAPPPSTPTYITSLTAVTVVTQVAAAACIASSLRASISEAKFDIVYSMGKKMDAKFAEVDSKFAALDQKMDAKFALADAKMDAKCAVVDSREFAAIDGCNIGESIGQSAAIAKSMDTKSASRADAVIYTIGAILCTSAVVVYCSRK</sequence>
<feature type="transmembrane region" description="Helical" evidence="2">
    <location>
        <begin position="184"/>
        <end position="202"/>
    </location>
</feature>
<protein>
    <submittedName>
        <fullName evidence="3">Uncharacterized protein</fullName>
    </submittedName>
</protein>
<comment type="caution">
    <text evidence="3">The sequence shown here is derived from an EMBL/GenBank/DDBJ whole genome shotgun (WGS) entry which is preliminary data.</text>
</comment>
<dbReference type="EMBL" id="SIDB01000008">
    <property type="protein sequence ID" value="KAI3429329.1"/>
    <property type="molecule type" value="Genomic_DNA"/>
</dbReference>
<feature type="region of interest" description="Disordered" evidence="1">
    <location>
        <begin position="28"/>
        <end position="67"/>
    </location>
</feature>
<reference evidence="3" key="1">
    <citation type="journal article" date="2019" name="Plant J.">
        <title>Chlorella vulgaris genome assembly and annotation reveals the molecular basis for metabolic acclimation to high light conditions.</title>
        <authorList>
            <person name="Cecchin M."/>
            <person name="Marcolungo L."/>
            <person name="Rossato M."/>
            <person name="Girolomoni L."/>
            <person name="Cosentino E."/>
            <person name="Cuine S."/>
            <person name="Li-Beisson Y."/>
            <person name="Delledonne M."/>
            <person name="Ballottari M."/>
        </authorList>
    </citation>
    <scope>NUCLEOTIDE SEQUENCE</scope>
    <source>
        <strain evidence="3">211/11P</strain>
    </source>
</reference>
<keyword evidence="2" id="KW-1133">Transmembrane helix</keyword>
<name>A0A9D4TM27_CHLVU</name>
<evidence type="ECO:0000256" key="2">
    <source>
        <dbReference type="SAM" id="Phobius"/>
    </source>
</evidence>
<evidence type="ECO:0000256" key="1">
    <source>
        <dbReference type="SAM" id="MobiDB-lite"/>
    </source>
</evidence>
<evidence type="ECO:0000313" key="4">
    <source>
        <dbReference type="Proteomes" id="UP001055712"/>
    </source>
</evidence>
<dbReference type="Proteomes" id="UP001055712">
    <property type="component" value="Unassembled WGS sequence"/>
</dbReference>
<evidence type="ECO:0000313" key="3">
    <source>
        <dbReference type="EMBL" id="KAI3429329.1"/>
    </source>
</evidence>
<accession>A0A9D4TM27</accession>
<keyword evidence="2" id="KW-0812">Transmembrane</keyword>